<proteinExistence type="predicted"/>
<evidence type="ECO:0008006" key="2">
    <source>
        <dbReference type="Google" id="ProtNLM"/>
    </source>
</evidence>
<dbReference type="SUPFAM" id="SSF53474">
    <property type="entry name" value="alpha/beta-Hydrolases"/>
    <property type="match status" value="1"/>
</dbReference>
<organism evidence="1">
    <name type="scientific">Candidatus Kentrum sp. MB</name>
    <dbReference type="NCBI Taxonomy" id="2138164"/>
    <lineage>
        <taxon>Bacteria</taxon>
        <taxon>Pseudomonadati</taxon>
        <taxon>Pseudomonadota</taxon>
        <taxon>Gammaproteobacteria</taxon>
        <taxon>Candidatus Kentrum</taxon>
    </lineage>
</organism>
<sequence length="529" mass="61495">MKGRNDLYLDQIKRIKVKIIFFLFVFILLGGCASAPEKVCHKIHSSPGSDLSNDWKTKHVIQIASDGNLESSNEADESRCKGVSDNGMFDSIFKEIKKLDLKNKNGKKEILIYIHGGLNTKEDSLTRAEKFYGKIMDSKKYPIFVNWDSDPVRTYKAHLTKIRHGEYSSTVRSTAPVYLLTDVVNSIINAPKCWLIQQEHSRKSTIERKPDYETEIECFAKNNKENPNKIKFYYTKDNEKFSPFWRSIRWSLTSPFKFITTPFACTLPRSAWDIMLRRTNTMFRRECDFDRDSGHGQQGTGALSVFLRKFENEFRSELEKKNIEITLIGHSMGAIIVNKMINLHPDLPYKNIVHMASADSMRNFMALVVPYIRSHPDVNFYSLSLHPENENREESAIKKIILTKGLLPSGSLLVWIDHMYTTPETIMDRRSGRWDNMKRILHMIRKTEKNNDVEPEKMSICQDTGAAKTEDERIREETGQSGRKLLKAPLDRMHFKVFGRGNPCEPQEHGDFDDYDFWNRSYWTNEEKI</sequence>
<accession>A0A450X0N3</accession>
<dbReference type="AlphaFoldDB" id="A0A450X0N3"/>
<name>A0A450X0N3_9GAMM</name>
<dbReference type="EMBL" id="CAADFO010000003">
    <property type="protein sequence ID" value="VFK22864.1"/>
    <property type="molecule type" value="Genomic_DNA"/>
</dbReference>
<dbReference type="InterPro" id="IPR029058">
    <property type="entry name" value="AB_hydrolase_fold"/>
</dbReference>
<gene>
    <name evidence="1" type="ORF">BECKMB1821G_GA0114241_100323</name>
</gene>
<dbReference type="PROSITE" id="PS51257">
    <property type="entry name" value="PROKAR_LIPOPROTEIN"/>
    <property type="match status" value="1"/>
</dbReference>
<reference evidence="1" key="1">
    <citation type="submission" date="2019-02" db="EMBL/GenBank/DDBJ databases">
        <authorList>
            <person name="Gruber-Vodicka R. H."/>
            <person name="Seah K. B. B."/>
        </authorList>
    </citation>
    <scope>NUCLEOTIDE SEQUENCE</scope>
    <source>
        <strain evidence="1">BECK_BZ197</strain>
    </source>
</reference>
<protein>
    <recommendedName>
        <fullName evidence="2">Alpha/beta hydrolase</fullName>
    </recommendedName>
</protein>
<evidence type="ECO:0000313" key="1">
    <source>
        <dbReference type="EMBL" id="VFK22864.1"/>
    </source>
</evidence>